<dbReference type="Proteomes" id="UP000030760">
    <property type="component" value="Unassembled WGS sequence"/>
</dbReference>
<protein>
    <submittedName>
        <fullName evidence="2">Uncharacterized protein</fullName>
    </submittedName>
</protein>
<dbReference type="GeneID" id="96267829"/>
<dbReference type="EMBL" id="KB405056">
    <property type="protein sequence ID" value="EMF58009.1"/>
    <property type="molecule type" value="Genomic_DNA"/>
</dbReference>
<evidence type="ECO:0000256" key="1">
    <source>
        <dbReference type="SAM" id="Phobius"/>
    </source>
</evidence>
<name>M3G0C8_9ACTN</name>
<reference evidence="3" key="1">
    <citation type="journal article" date="2013" name="Genome Announc.">
        <title>Draft Genome Sequence of Streptomyces bottropensis ATCC 25435, a Bottromycin-Producing Actinomycete.</title>
        <authorList>
            <person name="Zhang H."/>
            <person name="Zhou W."/>
            <person name="Zhuang Y."/>
            <person name="Liang X."/>
            <person name="Liu T."/>
        </authorList>
    </citation>
    <scope>NUCLEOTIDE SEQUENCE [LARGE SCALE GENOMIC DNA]</scope>
    <source>
        <strain evidence="3">ATCC 25435</strain>
    </source>
</reference>
<gene>
    <name evidence="2" type="ORF">SBD_0681</name>
</gene>
<keyword evidence="1" id="KW-0472">Membrane</keyword>
<dbReference type="AlphaFoldDB" id="M3G0C8"/>
<keyword evidence="1" id="KW-0812">Transmembrane</keyword>
<proteinExistence type="predicted"/>
<organism evidence="2 3">
    <name type="scientific">Streptomyces bottropensis ATCC 25435</name>
    <dbReference type="NCBI Taxonomy" id="1054862"/>
    <lineage>
        <taxon>Bacteria</taxon>
        <taxon>Bacillati</taxon>
        <taxon>Actinomycetota</taxon>
        <taxon>Actinomycetes</taxon>
        <taxon>Kitasatosporales</taxon>
        <taxon>Streptomycetaceae</taxon>
        <taxon>Streptomyces</taxon>
    </lineage>
</organism>
<evidence type="ECO:0000313" key="3">
    <source>
        <dbReference type="Proteomes" id="UP000030760"/>
    </source>
</evidence>
<feature type="transmembrane region" description="Helical" evidence="1">
    <location>
        <begin position="63"/>
        <end position="85"/>
    </location>
</feature>
<sequence length="114" mass="11997">MLLVAGVSVAAVLVLNRFDWNADGLLASAPEGSGQRAAGWAAPPSLPPSRSALHVWGTTTATLALLPFAIAASAMLPSLLHGLFWRGFTARGLRQKESAYEDFEVRALVGADPR</sequence>
<dbReference type="RefSeq" id="WP_005474622.1">
    <property type="nucleotide sequence ID" value="NZ_KB405056.1"/>
</dbReference>
<evidence type="ECO:0000313" key="2">
    <source>
        <dbReference type="EMBL" id="EMF58009.1"/>
    </source>
</evidence>
<keyword evidence="1" id="KW-1133">Transmembrane helix</keyword>
<accession>M3G0C8</accession>